<evidence type="ECO:0000256" key="1">
    <source>
        <dbReference type="SAM" id="Phobius"/>
    </source>
</evidence>
<feature type="domain" description="Putative Flp pilus-assembly TadG-like N-terminal" evidence="2">
    <location>
        <begin position="17"/>
        <end position="61"/>
    </location>
</feature>
<dbReference type="EMBL" id="JAVDQH010000005">
    <property type="protein sequence ID" value="MDR6243854.1"/>
    <property type="molecule type" value="Genomic_DNA"/>
</dbReference>
<dbReference type="Proteomes" id="UP001185028">
    <property type="component" value="Unassembled WGS sequence"/>
</dbReference>
<comment type="caution">
    <text evidence="3">The sequence shown here is derived from an EMBL/GenBank/DDBJ whole genome shotgun (WGS) entry which is preliminary data.</text>
</comment>
<evidence type="ECO:0000313" key="3">
    <source>
        <dbReference type="EMBL" id="MDR6243854.1"/>
    </source>
</evidence>
<feature type="transmembrane region" description="Helical" evidence="1">
    <location>
        <begin position="21"/>
        <end position="41"/>
    </location>
</feature>
<proteinExistence type="predicted"/>
<evidence type="ECO:0000313" key="4">
    <source>
        <dbReference type="Proteomes" id="UP001185028"/>
    </source>
</evidence>
<protein>
    <recommendedName>
        <fullName evidence="2">Putative Flp pilus-assembly TadG-like N-terminal domain-containing protein</fullName>
    </recommendedName>
</protein>
<keyword evidence="1" id="KW-0472">Membrane</keyword>
<keyword evidence="1" id="KW-0812">Transmembrane</keyword>
<dbReference type="RefSeq" id="WP_188777039.1">
    <property type="nucleotide sequence ID" value="NZ_BMMB01000008.1"/>
</dbReference>
<accession>A0ABU1IX66</accession>
<dbReference type="Pfam" id="PF13400">
    <property type="entry name" value="Tad"/>
    <property type="match status" value="1"/>
</dbReference>
<sequence length="237" mass="26282">MNKWITICRERMHNERGSMSILTIATLAFVILGSAFMFYYFTVFIEKRQAQNIADAASLTAIQEVKKQYELGLEERADETLEEYLKDAKEQAGAEAGGALDDLIKKDIETPELEKVLLDDDYDSEKDWPLVVKEPHFAEEFTASKNGDLLYERIVQYSSQISAAASAAIDANGGDTSEGSMTFPVEREPKFKLTAARTLNLDSIGLQENIMAASAAGIGSKDIPIDVSTKTPIVIRW</sequence>
<reference evidence="3 4" key="1">
    <citation type="submission" date="2023-07" db="EMBL/GenBank/DDBJ databases">
        <title>Genomic Encyclopedia of Type Strains, Phase IV (KMG-IV): sequencing the most valuable type-strain genomes for metagenomic binning, comparative biology and taxonomic classification.</title>
        <authorList>
            <person name="Goeker M."/>
        </authorList>
    </citation>
    <scope>NUCLEOTIDE SEQUENCE [LARGE SCALE GENOMIC DNA]</scope>
    <source>
        <strain evidence="3 4">DSM 22170</strain>
    </source>
</reference>
<dbReference type="InterPro" id="IPR028087">
    <property type="entry name" value="Tad_N"/>
</dbReference>
<organism evidence="3 4">
    <name type="scientific">Paenibacillus hunanensis</name>
    <dbReference type="NCBI Taxonomy" id="539262"/>
    <lineage>
        <taxon>Bacteria</taxon>
        <taxon>Bacillati</taxon>
        <taxon>Bacillota</taxon>
        <taxon>Bacilli</taxon>
        <taxon>Bacillales</taxon>
        <taxon>Paenibacillaceae</taxon>
        <taxon>Paenibacillus</taxon>
    </lineage>
</organism>
<keyword evidence="1" id="KW-1133">Transmembrane helix</keyword>
<gene>
    <name evidence="3" type="ORF">JOC58_001747</name>
</gene>
<evidence type="ECO:0000259" key="2">
    <source>
        <dbReference type="Pfam" id="PF13400"/>
    </source>
</evidence>
<keyword evidence="4" id="KW-1185">Reference proteome</keyword>
<name>A0ABU1IX66_9BACL</name>